<organism evidence="2 3">
    <name type="scientific">Urbifossiella limnaea</name>
    <dbReference type="NCBI Taxonomy" id="2528023"/>
    <lineage>
        <taxon>Bacteria</taxon>
        <taxon>Pseudomonadati</taxon>
        <taxon>Planctomycetota</taxon>
        <taxon>Planctomycetia</taxon>
        <taxon>Gemmatales</taxon>
        <taxon>Gemmataceae</taxon>
        <taxon>Urbifossiella</taxon>
    </lineage>
</organism>
<evidence type="ECO:0008006" key="4">
    <source>
        <dbReference type="Google" id="ProtNLM"/>
    </source>
</evidence>
<dbReference type="Gene3D" id="2.60.120.460">
    <property type="entry name" value="YjbQ-like"/>
    <property type="match status" value="1"/>
</dbReference>
<dbReference type="Proteomes" id="UP000319576">
    <property type="component" value="Chromosome"/>
</dbReference>
<reference evidence="2 3" key="1">
    <citation type="submission" date="2019-02" db="EMBL/GenBank/DDBJ databases">
        <title>Deep-cultivation of Planctomycetes and their phenomic and genomic characterization uncovers novel biology.</title>
        <authorList>
            <person name="Wiegand S."/>
            <person name="Jogler M."/>
            <person name="Boedeker C."/>
            <person name="Pinto D."/>
            <person name="Vollmers J."/>
            <person name="Rivas-Marin E."/>
            <person name="Kohn T."/>
            <person name="Peeters S.H."/>
            <person name="Heuer A."/>
            <person name="Rast P."/>
            <person name="Oberbeckmann S."/>
            <person name="Bunk B."/>
            <person name="Jeske O."/>
            <person name="Meyerdierks A."/>
            <person name="Storesund J.E."/>
            <person name="Kallscheuer N."/>
            <person name="Luecker S."/>
            <person name="Lage O.M."/>
            <person name="Pohl T."/>
            <person name="Merkel B.J."/>
            <person name="Hornburger P."/>
            <person name="Mueller R.-W."/>
            <person name="Bruemmer F."/>
            <person name="Labrenz M."/>
            <person name="Spormann A.M."/>
            <person name="Op den Camp H."/>
            <person name="Overmann J."/>
            <person name="Amann R."/>
            <person name="Jetten M.S.M."/>
            <person name="Mascher T."/>
            <person name="Medema M.H."/>
            <person name="Devos D.P."/>
            <person name="Kaster A.-K."/>
            <person name="Ovreas L."/>
            <person name="Rohde M."/>
            <person name="Galperin M.Y."/>
            <person name="Jogler C."/>
        </authorList>
    </citation>
    <scope>NUCLEOTIDE SEQUENCE [LARGE SCALE GENOMIC DNA]</scope>
    <source>
        <strain evidence="2 3">ETA_A1</strain>
    </source>
</reference>
<dbReference type="PANTHER" id="PTHR30615">
    <property type="entry name" value="UNCHARACTERIZED PROTEIN YJBQ-RELATED"/>
    <property type="match status" value="1"/>
</dbReference>
<dbReference type="AlphaFoldDB" id="A0A517XXF0"/>
<protein>
    <recommendedName>
        <fullName evidence="4">YjbQ family protein</fullName>
    </recommendedName>
</protein>
<dbReference type="PIRSF" id="PIRSF004681">
    <property type="entry name" value="UCP004681"/>
    <property type="match status" value="1"/>
</dbReference>
<dbReference type="Pfam" id="PF01894">
    <property type="entry name" value="YjbQ"/>
    <property type="match status" value="1"/>
</dbReference>
<dbReference type="OrthoDB" id="9801725at2"/>
<evidence type="ECO:0000313" key="2">
    <source>
        <dbReference type="EMBL" id="QDU22190.1"/>
    </source>
</evidence>
<sequence length="134" mass="14874">MRTIDVRTDRRTEFVDITADVRRAVREERLTDGAVVVYSPHTTAAVTVQENADPDVVHDLLLWLNGNIPKDVPGFRHAEGNSDAHLKSCLVGPSVLVPVAGGELVLGRWQGVYFCEFDGPRRREVKVQTIGNKL</sequence>
<evidence type="ECO:0000313" key="3">
    <source>
        <dbReference type="Proteomes" id="UP000319576"/>
    </source>
</evidence>
<keyword evidence="3" id="KW-1185">Reference proteome</keyword>
<gene>
    <name evidence="2" type="ORF">ETAA1_41660</name>
</gene>
<dbReference type="RefSeq" id="WP_145241716.1">
    <property type="nucleotide sequence ID" value="NZ_CP036273.1"/>
</dbReference>
<dbReference type="EMBL" id="CP036273">
    <property type="protein sequence ID" value="QDU22190.1"/>
    <property type="molecule type" value="Genomic_DNA"/>
</dbReference>
<proteinExistence type="inferred from homology"/>
<name>A0A517XXF0_9BACT</name>
<dbReference type="SUPFAM" id="SSF111038">
    <property type="entry name" value="YjbQ-like"/>
    <property type="match status" value="1"/>
</dbReference>
<dbReference type="NCBIfam" id="TIGR00149">
    <property type="entry name" value="TIGR00149_YjbQ"/>
    <property type="match status" value="1"/>
</dbReference>
<accession>A0A517XXF0</accession>
<dbReference type="PANTHER" id="PTHR30615:SF8">
    <property type="entry name" value="UPF0047 PROTEIN C4A8.02C"/>
    <property type="match status" value="1"/>
</dbReference>
<dbReference type="InterPro" id="IPR035917">
    <property type="entry name" value="YjbQ-like_sf"/>
</dbReference>
<comment type="similarity">
    <text evidence="1">Belongs to the UPF0047 family.</text>
</comment>
<evidence type="ECO:0000256" key="1">
    <source>
        <dbReference type="ARBA" id="ARBA00005534"/>
    </source>
</evidence>
<dbReference type="InterPro" id="IPR001602">
    <property type="entry name" value="UPF0047_YjbQ-like"/>
</dbReference>
<dbReference type="KEGG" id="uli:ETAA1_41660"/>